<evidence type="ECO:0000256" key="3">
    <source>
        <dbReference type="ARBA" id="ARBA00022723"/>
    </source>
</evidence>
<evidence type="ECO:0000256" key="7">
    <source>
        <dbReference type="PROSITE-ProRule" id="PRU00433"/>
    </source>
</evidence>
<keyword evidence="2" id="KW-0813">Transport</keyword>
<name>A0A975XV42_9RHOO</name>
<dbReference type="AlphaFoldDB" id="A0A975XV42"/>
<evidence type="ECO:0000256" key="2">
    <source>
        <dbReference type="ARBA" id="ARBA00022448"/>
    </source>
</evidence>
<reference evidence="9" key="1">
    <citation type="submission" date="2020-11" db="EMBL/GenBank/DDBJ databases">
        <title>Azospira inquinata sp. nov.</title>
        <authorList>
            <person name="Moe W.M."/>
            <person name="Mikes M.C."/>
        </authorList>
    </citation>
    <scope>NUCLEOTIDE SEQUENCE</scope>
    <source>
        <strain evidence="9">Azo-3</strain>
    </source>
</reference>
<dbReference type="PANTHER" id="PTHR33751">
    <property type="entry name" value="CBB3-TYPE CYTOCHROME C OXIDASE SUBUNIT FIXP"/>
    <property type="match status" value="1"/>
</dbReference>
<dbReference type="GO" id="GO:0046872">
    <property type="term" value="F:metal ion binding"/>
    <property type="evidence" value="ECO:0007669"/>
    <property type="project" value="UniProtKB-KW"/>
</dbReference>
<accession>A0A975XV42</accession>
<gene>
    <name evidence="9" type="ORF">Azoinq_02240</name>
</gene>
<keyword evidence="4" id="KW-0574">Periplasm</keyword>
<evidence type="ECO:0000256" key="1">
    <source>
        <dbReference type="ARBA" id="ARBA00004418"/>
    </source>
</evidence>
<dbReference type="GO" id="GO:0020037">
    <property type="term" value="F:heme binding"/>
    <property type="evidence" value="ECO:0007669"/>
    <property type="project" value="InterPro"/>
</dbReference>
<keyword evidence="6 7" id="KW-0408">Iron</keyword>
<sequence>MVCDGCHGPRGNSQGASVPTLAGQPEAYFLTAMDAYRSGKRRATVMGGIGRGYSDAQLKQMAAYYAQQRPQPNREALDPDQVKQGSKVFYQRCNTCHLDGKLWSSTHANRAYEANCSGQCHLDYGPENKAPTPFIGGQRAAYMETELGDFVTGARPMSPRKSRALKNLSESDIRAVAAFYASQLQIPQ</sequence>
<dbReference type="EMBL" id="CP064782">
    <property type="protein sequence ID" value="QWT49458.1"/>
    <property type="molecule type" value="Genomic_DNA"/>
</dbReference>
<evidence type="ECO:0000256" key="6">
    <source>
        <dbReference type="ARBA" id="ARBA00023004"/>
    </source>
</evidence>
<evidence type="ECO:0000256" key="5">
    <source>
        <dbReference type="ARBA" id="ARBA00022982"/>
    </source>
</evidence>
<evidence type="ECO:0000313" key="9">
    <source>
        <dbReference type="EMBL" id="QWT49458.1"/>
    </source>
</evidence>
<comment type="subcellular location">
    <subcellularLocation>
        <location evidence="1">Periplasm</location>
    </subcellularLocation>
</comment>
<dbReference type="InterPro" id="IPR050597">
    <property type="entry name" value="Cytochrome_c_Oxidase_Subunit"/>
</dbReference>
<dbReference type="InterPro" id="IPR009056">
    <property type="entry name" value="Cyt_c-like_dom"/>
</dbReference>
<keyword evidence="5" id="KW-0249">Electron transport</keyword>
<dbReference type="PROSITE" id="PS51007">
    <property type="entry name" value="CYTC"/>
    <property type="match status" value="2"/>
</dbReference>
<proteinExistence type="predicted"/>
<dbReference type="Pfam" id="PF00034">
    <property type="entry name" value="Cytochrom_C"/>
    <property type="match status" value="1"/>
</dbReference>
<dbReference type="PIRSF" id="PIRSF000005">
    <property type="entry name" value="Cytochrome_c4"/>
    <property type="match status" value="1"/>
</dbReference>
<feature type="domain" description="Cytochrome c" evidence="8">
    <location>
        <begin position="1"/>
        <end position="69"/>
    </location>
</feature>
<evidence type="ECO:0000313" key="10">
    <source>
        <dbReference type="Proteomes" id="UP000683428"/>
    </source>
</evidence>
<keyword evidence="3 7" id="KW-0479">Metal-binding</keyword>
<keyword evidence="7" id="KW-0349">Heme</keyword>
<dbReference type="Proteomes" id="UP000683428">
    <property type="component" value="Chromosome"/>
</dbReference>
<dbReference type="InterPro" id="IPR024167">
    <property type="entry name" value="Cytochrome_c4-like"/>
</dbReference>
<keyword evidence="10" id="KW-1185">Reference proteome</keyword>
<dbReference type="PANTHER" id="PTHR33751:SF9">
    <property type="entry name" value="CYTOCHROME C4"/>
    <property type="match status" value="1"/>
</dbReference>
<dbReference type="GO" id="GO:0009055">
    <property type="term" value="F:electron transfer activity"/>
    <property type="evidence" value="ECO:0007669"/>
    <property type="project" value="InterPro"/>
</dbReference>
<organism evidence="9 10">
    <name type="scientific">Azospira inquinata</name>
    <dbReference type="NCBI Taxonomy" id="2785627"/>
    <lineage>
        <taxon>Bacteria</taxon>
        <taxon>Pseudomonadati</taxon>
        <taxon>Pseudomonadota</taxon>
        <taxon>Betaproteobacteria</taxon>
        <taxon>Rhodocyclales</taxon>
        <taxon>Rhodocyclaceae</taxon>
        <taxon>Azospira</taxon>
    </lineage>
</organism>
<feature type="domain" description="Cytochrome c" evidence="8">
    <location>
        <begin position="80"/>
        <end position="184"/>
    </location>
</feature>
<dbReference type="KEGG" id="aiq:Azoinq_02240"/>
<protein>
    <submittedName>
        <fullName evidence="9">Cytochrome c4</fullName>
    </submittedName>
</protein>
<evidence type="ECO:0000259" key="8">
    <source>
        <dbReference type="PROSITE" id="PS51007"/>
    </source>
</evidence>
<evidence type="ECO:0000256" key="4">
    <source>
        <dbReference type="ARBA" id="ARBA00022764"/>
    </source>
</evidence>